<name>A0AA49ETC4_OCHLU</name>
<evidence type="ECO:0000256" key="1">
    <source>
        <dbReference type="SAM" id="SignalP"/>
    </source>
</evidence>
<proteinExistence type="evidence at transcript level"/>
<reference evidence="3" key="2">
    <citation type="submission" date="2023-04" db="EMBL/GenBank/DDBJ databases">
        <authorList>
            <person name="Walker A."/>
            <person name="Perkins L.E."/>
            <person name="Battisti A."/>
            <person name="Zalucki M.P."/>
            <person name="King G.F."/>
        </authorList>
    </citation>
    <scope>NUCLEOTIDE SEQUENCE</scope>
    <source>
        <strain evidence="3">U-TPTX</strain>
        <tissue evidence="3">True setae</tissue>
    </source>
</reference>
<dbReference type="AlphaFoldDB" id="A0AA49ETC4"/>
<keyword evidence="1" id="KW-0732">Signal</keyword>
<sequence length="99" mass="11539">MRFASFVFILAVFAMADALEKPIYDVSNAQSLFAQFEKDYERTYKDDADREAHYKAFVTNLEKINKLNEQNPSATFGINKFADYTEEERKSMFGARRTD</sequence>
<dbReference type="InterPro" id="IPR038765">
    <property type="entry name" value="Papain-like_cys_pep_sf"/>
</dbReference>
<accession>A0AA49ETC4</accession>
<reference evidence="3" key="1">
    <citation type="journal article" date="2023" name="Proteomics">
        <title>Proteome of urticating setae of Ochrogaster lunifer, a processionary caterpillar of medical and veterinary importance, including primary structures of putative toxins.</title>
        <authorList>
            <person name="Walker A.A."/>
            <person name="Perkins L.E."/>
            <person name="Battisti A."/>
            <person name="Zalucki M.P."/>
            <person name="King G.F."/>
        </authorList>
    </citation>
    <scope>NUCLEOTIDE SEQUENCE</scope>
    <source>
        <strain evidence="3">U-TPTX</strain>
    </source>
</reference>
<dbReference type="InterPro" id="IPR013201">
    <property type="entry name" value="Prot_inhib_I29"/>
</dbReference>
<organism evidence="3">
    <name type="scientific">Ochrogaster lunifer</name>
    <name type="common">Bag-shelter moth</name>
    <dbReference type="NCBI Taxonomy" id="319761"/>
    <lineage>
        <taxon>Eukaryota</taxon>
        <taxon>Metazoa</taxon>
        <taxon>Ecdysozoa</taxon>
        <taxon>Arthropoda</taxon>
        <taxon>Hexapoda</taxon>
        <taxon>Insecta</taxon>
        <taxon>Pterygota</taxon>
        <taxon>Neoptera</taxon>
        <taxon>Endopterygota</taxon>
        <taxon>Lepidoptera</taxon>
        <taxon>Glossata</taxon>
        <taxon>Ditrysia</taxon>
        <taxon>Noctuoidea</taxon>
        <taxon>Notodontidae</taxon>
        <taxon>Thaumetopoeinae</taxon>
        <taxon>Ochrogaster</taxon>
    </lineage>
</organism>
<dbReference type="Gene3D" id="1.10.287.2250">
    <property type="match status" value="1"/>
</dbReference>
<feature type="domain" description="Cathepsin propeptide inhibitor" evidence="2">
    <location>
        <begin position="33"/>
        <end position="89"/>
    </location>
</feature>
<dbReference type="SUPFAM" id="SSF54001">
    <property type="entry name" value="Cysteine proteinases"/>
    <property type="match status" value="1"/>
</dbReference>
<dbReference type="Pfam" id="PF08246">
    <property type="entry name" value="Inhibitor_I29"/>
    <property type="match status" value="1"/>
</dbReference>
<dbReference type="EMBL" id="OQ876649">
    <property type="protein sequence ID" value="WGN96287.1"/>
    <property type="molecule type" value="mRNA"/>
</dbReference>
<evidence type="ECO:0000313" key="3">
    <source>
        <dbReference type="EMBL" id="WGN96287.1"/>
    </source>
</evidence>
<protein>
    <submittedName>
        <fullName evidence="3">Setae polypeptide</fullName>
    </submittedName>
</protein>
<feature type="chain" id="PRO_5041204930" evidence="1">
    <location>
        <begin position="19"/>
        <end position="99"/>
    </location>
</feature>
<evidence type="ECO:0000259" key="2">
    <source>
        <dbReference type="SMART" id="SM00848"/>
    </source>
</evidence>
<feature type="signal peptide" evidence="1">
    <location>
        <begin position="1"/>
        <end position="18"/>
    </location>
</feature>
<dbReference type="SMART" id="SM00848">
    <property type="entry name" value="Inhibitor_I29"/>
    <property type="match status" value="1"/>
</dbReference>